<dbReference type="GO" id="GO:0016020">
    <property type="term" value="C:membrane"/>
    <property type="evidence" value="ECO:0007669"/>
    <property type="project" value="UniProtKB-SubCell"/>
</dbReference>
<feature type="transmembrane region" description="Helical" evidence="8">
    <location>
        <begin position="210"/>
        <end position="227"/>
    </location>
</feature>
<evidence type="ECO:0000256" key="3">
    <source>
        <dbReference type="ARBA" id="ARBA00022989"/>
    </source>
</evidence>
<gene>
    <name evidence="10" type="ORF">PoB_000988600</name>
</gene>
<name>A0AAV3YLV9_9GAST</name>
<protein>
    <submittedName>
        <fullName evidence="10">Chemosensory receptor a</fullName>
    </submittedName>
</protein>
<dbReference type="EMBL" id="BLXT01001194">
    <property type="protein sequence ID" value="GFN83380.1"/>
    <property type="molecule type" value="Genomic_DNA"/>
</dbReference>
<keyword evidence="6 10" id="KW-0675">Receptor</keyword>
<reference evidence="10 11" key="1">
    <citation type="journal article" date="2021" name="Elife">
        <title>Chloroplast acquisition without the gene transfer in kleptoplastic sea slugs, Plakobranchus ocellatus.</title>
        <authorList>
            <person name="Maeda T."/>
            <person name="Takahashi S."/>
            <person name="Yoshida T."/>
            <person name="Shimamura S."/>
            <person name="Takaki Y."/>
            <person name="Nagai Y."/>
            <person name="Toyoda A."/>
            <person name="Suzuki Y."/>
            <person name="Arimoto A."/>
            <person name="Ishii H."/>
            <person name="Satoh N."/>
            <person name="Nishiyama T."/>
            <person name="Hasebe M."/>
            <person name="Maruyama T."/>
            <person name="Minagawa J."/>
            <person name="Obokata J."/>
            <person name="Shigenobu S."/>
        </authorList>
    </citation>
    <scope>NUCLEOTIDE SEQUENCE [LARGE SCALE GENOMIC DNA]</scope>
</reference>
<dbReference type="Proteomes" id="UP000735302">
    <property type="component" value="Unassembled WGS sequence"/>
</dbReference>
<proteinExistence type="predicted"/>
<keyword evidence="2 8" id="KW-0812">Transmembrane</keyword>
<sequence>MNNSTSVGEAYHVLINLPFRRESYLTSRVLLPTWPVIILFGIFSNTTNIIVFLKTGIKDNVTMLLLSLSISDLTFLVLISATVSTFVIVHFAPTWPWLFDRNVTAFLLYWPAFTAYDFSSYIAVFLGVVRCACVALPLHFKSVFTKSRTLIVLIFILFATICLRIPVLIIHSFHIKTDVSTNRSWLSLKAHDLENRVRINDTLNRNTLPWIAYIVMVVCVVVLAVKLQQTAQVRQSYSNKSSDKPGNPGISAKESHVIKSVVLVCIIFIFSQLPFLTYSTARLVYPDFDQGKRLGHLFTVCSLISMTCAFLNASVNIFVYYTYNSKYRSVCQGARGGAPTCHTRRIPANFMADSQSTVPPRGLGIGANRVSVFDQISVRILLPLSEPDQKKK</sequence>
<dbReference type="InterPro" id="IPR017452">
    <property type="entry name" value="GPCR_Rhodpsn_7TM"/>
</dbReference>
<keyword evidence="4" id="KW-0297">G-protein coupled receptor</keyword>
<accession>A0AAV3YLV9</accession>
<dbReference type="PANTHER" id="PTHR24243">
    <property type="entry name" value="G-PROTEIN COUPLED RECEPTOR"/>
    <property type="match status" value="1"/>
</dbReference>
<evidence type="ECO:0000256" key="5">
    <source>
        <dbReference type="ARBA" id="ARBA00023136"/>
    </source>
</evidence>
<dbReference type="Pfam" id="PF00001">
    <property type="entry name" value="7tm_1"/>
    <property type="match status" value="1"/>
</dbReference>
<keyword evidence="3 8" id="KW-1133">Transmembrane helix</keyword>
<evidence type="ECO:0000259" key="9">
    <source>
        <dbReference type="PROSITE" id="PS50262"/>
    </source>
</evidence>
<feature type="domain" description="G-protein coupled receptors family 1 profile" evidence="9">
    <location>
        <begin position="44"/>
        <end position="320"/>
    </location>
</feature>
<feature type="transmembrane region" description="Helical" evidence="8">
    <location>
        <begin position="150"/>
        <end position="173"/>
    </location>
</feature>
<feature type="transmembrane region" description="Helical" evidence="8">
    <location>
        <begin position="257"/>
        <end position="277"/>
    </location>
</feature>
<feature type="transmembrane region" description="Helical" evidence="8">
    <location>
        <begin position="33"/>
        <end position="53"/>
    </location>
</feature>
<dbReference type="Gene3D" id="1.20.1070.10">
    <property type="entry name" value="Rhodopsin 7-helix transmembrane proteins"/>
    <property type="match status" value="1"/>
</dbReference>
<dbReference type="GO" id="GO:0004930">
    <property type="term" value="F:G protein-coupled receptor activity"/>
    <property type="evidence" value="ECO:0007669"/>
    <property type="project" value="UniProtKB-KW"/>
</dbReference>
<dbReference type="SUPFAM" id="SSF81321">
    <property type="entry name" value="Family A G protein-coupled receptor-like"/>
    <property type="match status" value="1"/>
</dbReference>
<evidence type="ECO:0000256" key="8">
    <source>
        <dbReference type="SAM" id="Phobius"/>
    </source>
</evidence>
<dbReference type="PROSITE" id="PS50262">
    <property type="entry name" value="G_PROTEIN_RECEP_F1_2"/>
    <property type="match status" value="1"/>
</dbReference>
<keyword evidence="5 8" id="KW-0472">Membrane</keyword>
<evidence type="ECO:0000256" key="4">
    <source>
        <dbReference type="ARBA" id="ARBA00023040"/>
    </source>
</evidence>
<evidence type="ECO:0000256" key="2">
    <source>
        <dbReference type="ARBA" id="ARBA00022692"/>
    </source>
</evidence>
<evidence type="ECO:0000256" key="7">
    <source>
        <dbReference type="ARBA" id="ARBA00023224"/>
    </source>
</evidence>
<dbReference type="PRINTS" id="PR00237">
    <property type="entry name" value="GPCRRHODOPSN"/>
</dbReference>
<organism evidence="10 11">
    <name type="scientific">Plakobranchus ocellatus</name>
    <dbReference type="NCBI Taxonomy" id="259542"/>
    <lineage>
        <taxon>Eukaryota</taxon>
        <taxon>Metazoa</taxon>
        <taxon>Spiralia</taxon>
        <taxon>Lophotrochozoa</taxon>
        <taxon>Mollusca</taxon>
        <taxon>Gastropoda</taxon>
        <taxon>Heterobranchia</taxon>
        <taxon>Euthyneura</taxon>
        <taxon>Panpulmonata</taxon>
        <taxon>Sacoglossa</taxon>
        <taxon>Placobranchoidea</taxon>
        <taxon>Plakobranchidae</taxon>
        <taxon>Plakobranchus</taxon>
    </lineage>
</organism>
<comment type="caution">
    <text evidence="10">The sequence shown here is derived from an EMBL/GenBank/DDBJ whole genome shotgun (WGS) entry which is preliminary data.</text>
</comment>
<dbReference type="InterPro" id="IPR000276">
    <property type="entry name" value="GPCR_Rhodpsn"/>
</dbReference>
<keyword evidence="7" id="KW-0807">Transducer</keyword>
<evidence type="ECO:0000256" key="1">
    <source>
        <dbReference type="ARBA" id="ARBA00004141"/>
    </source>
</evidence>
<dbReference type="PANTHER" id="PTHR24243:SF208">
    <property type="entry name" value="PYROKININ-1 RECEPTOR"/>
    <property type="match status" value="1"/>
</dbReference>
<evidence type="ECO:0000313" key="11">
    <source>
        <dbReference type="Proteomes" id="UP000735302"/>
    </source>
</evidence>
<dbReference type="AlphaFoldDB" id="A0AAV3YLV9"/>
<comment type="subcellular location">
    <subcellularLocation>
        <location evidence="1">Membrane</location>
        <topology evidence="1">Multi-pass membrane protein</topology>
    </subcellularLocation>
</comment>
<feature type="transmembrane region" description="Helical" evidence="8">
    <location>
        <begin position="118"/>
        <end position="138"/>
    </location>
</feature>
<evidence type="ECO:0000256" key="6">
    <source>
        <dbReference type="ARBA" id="ARBA00023170"/>
    </source>
</evidence>
<feature type="transmembrane region" description="Helical" evidence="8">
    <location>
        <begin position="73"/>
        <end position="98"/>
    </location>
</feature>
<feature type="transmembrane region" description="Helical" evidence="8">
    <location>
        <begin position="297"/>
        <end position="319"/>
    </location>
</feature>
<keyword evidence="11" id="KW-1185">Reference proteome</keyword>
<evidence type="ECO:0000313" key="10">
    <source>
        <dbReference type="EMBL" id="GFN83380.1"/>
    </source>
</evidence>